<sequence>MKRVHRNDVRAGTVREPGAGEILRRTVVDTPDGADGSVHAVLVPQGTCPRRPEYTRAREGA</sequence>
<dbReference type="Proteomes" id="UP000620156">
    <property type="component" value="Unassembled WGS sequence"/>
</dbReference>
<gene>
    <name evidence="1" type="ORF">GCM10010145_16290</name>
</gene>
<accession>A0A918B985</accession>
<dbReference type="EMBL" id="BMQK01000002">
    <property type="protein sequence ID" value="GGQ47910.1"/>
    <property type="molecule type" value="Genomic_DNA"/>
</dbReference>
<evidence type="ECO:0000313" key="1">
    <source>
        <dbReference type="EMBL" id="GGQ47910.1"/>
    </source>
</evidence>
<evidence type="ECO:0000313" key="2">
    <source>
        <dbReference type="Proteomes" id="UP000620156"/>
    </source>
</evidence>
<protein>
    <submittedName>
        <fullName evidence="1">Uncharacterized protein</fullName>
    </submittedName>
</protein>
<reference evidence="1" key="1">
    <citation type="journal article" date="2014" name="Int. J. Syst. Evol. Microbiol.">
        <title>Complete genome sequence of Corynebacterium casei LMG S-19264T (=DSM 44701T), isolated from a smear-ripened cheese.</title>
        <authorList>
            <consortium name="US DOE Joint Genome Institute (JGI-PGF)"/>
            <person name="Walter F."/>
            <person name="Albersmeier A."/>
            <person name="Kalinowski J."/>
            <person name="Ruckert C."/>
        </authorList>
    </citation>
    <scope>NUCLEOTIDE SEQUENCE</scope>
    <source>
        <strain evidence="1">JCM 3131</strain>
    </source>
</reference>
<keyword evidence="2" id="KW-1185">Reference proteome</keyword>
<name>A0A918B985_9ACTN</name>
<organism evidence="1 2">
    <name type="scientific">Streptomyces ruber</name>
    <dbReference type="NCBI Taxonomy" id="83378"/>
    <lineage>
        <taxon>Bacteria</taxon>
        <taxon>Bacillati</taxon>
        <taxon>Actinomycetota</taxon>
        <taxon>Actinomycetes</taxon>
        <taxon>Kitasatosporales</taxon>
        <taxon>Streptomycetaceae</taxon>
        <taxon>Streptomyces</taxon>
    </lineage>
</organism>
<comment type="caution">
    <text evidence="1">The sequence shown here is derived from an EMBL/GenBank/DDBJ whole genome shotgun (WGS) entry which is preliminary data.</text>
</comment>
<reference evidence="1" key="2">
    <citation type="submission" date="2020-09" db="EMBL/GenBank/DDBJ databases">
        <authorList>
            <person name="Sun Q."/>
            <person name="Ohkuma M."/>
        </authorList>
    </citation>
    <scope>NUCLEOTIDE SEQUENCE</scope>
    <source>
        <strain evidence="1">JCM 3131</strain>
    </source>
</reference>
<dbReference type="AlphaFoldDB" id="A0A918B985"/>
<proteinExistence type="predicted"/>